<dbReference type="SUPFAM" id="SSF57850">
    <property type="entry name" value="RING/U-box"/>
    <property type="match status" value="1"/>
</dbReference>
<protein>
    <recommendedName>
        <fullName evidence="10">Peptidyl-prolyl cis-trans isomerase</fullName>
    </recommendedName>
</protein>
<dbReference type="SUPFAM" id="SSF57845">
    <property type="entry name" value="B-box zinc-binding domain"/>
    <property type="match status" value="1"/>
</dbReference>
<evidence type="ECO:0000259" key="7">
    <source>
        <dbReference type="PROSITE" id="PS50119"/>
    </source>
</evidence>
<dbReference type="GO" id="GO:0016018">
    <property type="term" value="F:cyclosporin A binding"/>
    <property type="evidence" value="ECO:0007669"/>
    <property type="project" value="TreeGrafter"/>
</dbReference>
<comment type="caution">
    <text evidence="8">The sequence shown here is derived from an EMBL/GenBank/DDBJ whole genome shotgun (WGS) entry which is preliminary data.</text>
</comment>
<gene>
    <name evidence="8" type="ORF">RUM43_004757</name>
</gene>
<keyword evidence="1" id="KW-0479">Metal-binding</keyword>
<feature type="domain" description="B box-type" evidence="7">
    <location>
        <begin position="100"/>
        <end position="141"/>
    </location>
</feature>
<dbReference type="GO" id="GO:0003755">
    <property type="term" value="F:peptidyl-prolyl cis-trans isomerase activity"/>
    <property type="evidence" value="ECO:0007669"/>
    <property type="project" value="InterPro"/>
</dbReference>
<dbReference type="PROSITE" id="PS50089">
    <property type="entry name" value="ZF_RING_2"/>
    <property type="match status" value="1"/>
</dbReference>
<feature type="domain" description="RING-type" evidence="6">
    <location>
        <begin position="14"/>
        <end position="57"/>
    </location>
</feature>
<accession>A0AAN8SD59</accession>
<evidence type="ECO:0000313" key="8">
    <source>
        <dbReference type="EMBL" id="KAK6643252.1"/>
    </source>
</evidence>
<dbReference type="PROSITE" id="PS50119">
    <property type="entry name" value="ZF_BBOX"/>
    <property type="match status" value="1"/>
</dbReference>
<dbReference type="Gene3D" id="2.40.100.10">
    <property type="entry name" value="Cyclophilin-like"/>
    <property type="match status" value="1"/>
</dbReference>
<dbReference type="PROSITE" id="PS50072">
    <property type="entry name" value="CSA_PPIASE_2"/>
    <property type="match status" value="1"/>
</dbReference>
<dbReference type="PANTHER" id="PTHR11071:SF577">
    <property type="entry name" value="PEPTIDYL-PROLYL CIS-TRANS ISOMERASE"/>
    <property type="match status" value="1"/>
</dbReference>
<dbReference type="GO" id="GO:0008270">
    <property type="term" value="F:zinc ion binding"/>
    <property type="evidence" value="ECO:0007669"/>
    <property type="project" value="UniProtKB-KW"/>
</dbReference>
<dbReference type="Gene3D" id="3.30.160.60">
    <property type="entry name" value="Classic Zinc Finger"/>
    <property type="match status" value="1"/>
</dbReference>
<dbReference type="Proteomes" id="UP001372834">
    <property type="component" value="Unassembled WGS sequence"/>
</dbReference>
<keyword evidence="2 4" id="KW-0863">Zinc-finger</keyword>
<dbReference type="PROSITE" id="PS00518">
    <property type="entry name" value="ZF_RING_1"/>
    <property type="match status" value="1"/>
</dbReference>
<dbReference type="FunFam" id="2.40.100.10:FF:000036">
    <property type="entry name" value="Peptidyl-prolyl cis-trans isomerase"/>
    <property type="match status" value="1"/>
</dbReference>
<dbReference type="InterPro" id="IPR001841">
    <property type="entry name" value="Znf_RING"/>
</dbReference>
<proteinExistence type="predicted"/>
<dbReference type="InterPro" id="IPR029000">
    <property type="entry name" value="Cyclophilin-like_dom_sf"/>
</dbReference>
<evidence type="ECO:0000256" key="3">
    <source>
        <dbReference type="ARBA" id="ARBA00022833"/>
    </source>
</evidence>
<dbReference type="Pfam" id="PF00160">
    <property type="entry name" value="Pro_isomerase"/>
    <property type="match status" value="1"/>
</dbReference>
<evidence type="ECO:0000256" key="4">
    <source>
        <dbReference type="PROSITE-ProRule" id="PRU00024"/>
    </source>
</evidence>
<dbReference type="InterPro" id="IPR002130">
    <property type="entry name" value="Cyclophilin-type_PPIase_dom"/>
</dbReference>
<dbReference type="GO" id="GO:0005737">
    <property type="term" value="C:cytoplasm"/>
    <property type="evidence" value="ECO:0007669"/>
    <property type="project" value="TreeGrafter"/>
</dbReference>
<evidence type="ECO:0000259" key="5">
    <source>
        <dbReference type="PROSITE" id="PS50072"/>
    </source>
</evidence>
<dbReference type="PANTHER" id="PTHR11071">
    <property type="entry name" value="PEPTIDYL-PROLYL CIS-TRANS ISOMERASE"/>
    <property type="match status" value="1"/>
</dbReference>
<dbReference type="SUPFAM" id="SSF50891">
    <property type="entry name" value="Cyclophilin-like"/>
    <property type="match status" value="1"/>
</dbReference>
<sequence length="557" mass="63130">MDSELSDVEELTLCNFCKQKFNSTDLCPKILQCKHYFCLKCIETTMIKGRDLFCVNCWKRTEVADGGAADLQTHNPILSLTSRLSLLNYDKPPEVKEAKQSNEMCHAHTMPYNMWCHTCHKPLCRMCLMRSEHPGHQLKTEGEAKELLVNEVQAELSSINKIIMDIQRLAIYQREFILKVLEACITLKTCLESDLQMNVTPELNEAKEILMRAKAGLLQFNTPMDAQNIFTNLVSEKQRLEAKYHEMLLQCKLDDLIGSSGVVFDFQLLTQALASLQNTDFMFPRPNSGTQNPILFLTNYCMSQLYSRYVTSKSQNQLDLLQSKINQNNDYILNKFDFLNDNIKTDVLVQNGGYIGKSNDYLPTKINVSETNALKTKFDQSPPISIIRNPNNSYPLYFFNIDLNSSYFGRIVIETRPDLAPKMSKNFAALCTGETGVSYKNCTIFQCWDGESIITGDYESNNGRGGRSVYEEGFFMPDETKIPSVRGAVGMRRTQKRHDNLGMVGSQFRVILQEMPGFTAIFGHVVEGIDVIEKIASFGDQTGKPTKTITITNCGKL</sequence>
<organism evidence="8 9">
    <name type="scientific">Polyplax serrata</name>
    <name type="common">Common mouse louse</name>
    <dbReference type="NCBI Taxonomy" id="468196"/>
    <lineage>
        <taxon>Eukaryota</taxon>
        <taxon>Metazoa</taxon>
        <taxon>Ecdysozoa</taxon>
        <taxon>Arthropoda</taxon>
        <taxon>Hexapoda</taxon>
        <taxon>Insecta</taxon>
        <taxon>Pterygota</taxon>
        <taxon>Neoptera</taxon>
        <taxon>Paraneoptera</taxon>
        <taxon>Psocodea</taxon>
        <taxon>Troctomorpha</taxon>
        <taxon>Phthiraptera</taxon>
        <taxon>Anoplura</taxon>
        <taxon>Polyplacidae</taxon>
        <taxon>Polyplax</taxon>
    </lineage>
</organism>
<reference evidence="8 9" key="1">
    <citation type="submission" date="2023-10" db="EMBL/GenBank/DDBJ databases">
        <title>Genomes of two closely related lineages of the louse Polyplax serrata with different host specificities.</title>
        <authorList>
            <person name="Martinu J."/>
            <person name="Tarabai H."/>
            <person name="Stefka J."/>
            <person name="Hypsa V."/>
        </authorList>
    </citation>
    <scope>NUCLEOTIDE SEQUENCE [LARGE SCALE GENOMIC DNA]</scope>
    <source>
        <strain evidence="8">HR10_N</strain>
    </source>
</reference>
<dbReference type="CDD" id="cd19756">
    <property type="entry name" value="Bbox2"/>
    <property type="match status" value="1"/>
</dbReference>
<dbReference type="AlphaFoldDB" id="A0AAN8SD59"/>
<dbReference type="GO" id="GO:0006457">
    <property type="term" value="P:protein folding"/>
    <property type="evidence" value="ECO:0007669"/>
    <property type="project" value="TreeGrafter"/>
</dbReference>
<dbReference type="InterPro" id="IPR000315">
    <property type="entry name" value="Znf_B-box"/>
</dbReference>
<dbReference type="EMBL" id="JAWJWE010000002">
    <property type="protein sequence ID" value="KAK6643252.1"/>
    <property type="molecule type" value="Genomic_DNA"/>
</dbReference>
<dbReference type="Pfam" id="PF00643">
    <property type="entry name" value="zf-B_box"/>
    <property type="match status" value="1"/>
</dbReference>
<dbReference type="Gene3D" id="3.30.40.10">
    <property type="entry name" value="Zinc/RING finger domain, C3HC4 (zinc finger)"/>
    <property type="match status" value="1"/>
</dbReference>
<dbReference type="InterPro" id="IPR013083">
    <property type="entry name" value="Znf_RING/FYVE/PHD"/>
</dbReference>
<dbReference type="InterPro" id="IPR017907">
    <property type="entry name" value="Znf_RING_CS"/>
</dbReference>
<feature type="domain" description="PPIase cyclophilin-type" evidence="5">
    <location>
        <begin position="398"/>
        <end position="556"/>
    </location>
</feature>
<evidence type="ECO:0000256" key="1">
    <source>
        <dbReference type="ARBA" id="ARBA00022723"/>
    </source>
</evidence>
<evidence type="ECO:0000256" key="2">
    <source>
        <dbReference type="ARBA" id="ARBA00022771"/>
    </source>
</evidence>
<evidence type="ECO:0000259" key="6">
    <source>
        <dbReference type="PROSITE" id="PS50089"/>
    </source>
</evidence>
<keyword evidence="3" id="KW-0862">Zinc</keyword>
<name>A0AAN8SD59_POLSC</name>
<evidence type="ECO:0008006" key="10">
    <source>
        <dbReference type="Google" id="ProtNLM"/>
    </source>
</evidence>
<evidence type="ECO:0000313" key="9">
    <source>
        <dbReference type="Proteomes" id="UP001372834"/>
    </source>
</evidence>